<name>A0A128EHH4_9BACT</name>
<keyword evidence="3" id="KW-1185">Reference proteome</keyword>
<evidence type="ECO:0000313" key="3">
    <source>
        <dbReference type="Proteomes" id="UP000069632"/>
    </source>
</evidence>
<organism evidence="2 3">
    <name type="scientific">Campylobacter geochelonis</name>
    <dbReference type="NCBI Taxonomy" id="1780362"/>
    <lineage>
        <taxon>Bacteria</taxon>
        <taxon>Pseudomonadati</taxon>
        <taxon>Campylobacterota</taxon>
        <taxon>Epsilonproteobacteria</taxon>
        <taxon>Campylobacterales</taxon>
        <taxon>Campylobacteraceae</taxon>
        <taxon>Campylobacter</taxon>
    </lineage>
</organism>
<evidence type="ECO:0000256" key="1">
    <source>
        <dbReference type="ARBA" id="ARBA00023186"/>
    </source>
</evidence>
<dbReference type="SUPFAM" id="SSF89155">
    <property type="entry name" value="TorD-like"/>
    <property type="match status" value="1"/>
</dbReference>
<gene>
    <name evidence="2" type="primary">fbcF</name>
    <name evidence="2" type="ORF">ERS672216_01413</name>
</gene>
<keyword evidence="1" id="KW-0143">Chaperone</keyword>
<dbReference type="RefSeq" id="WP_075494473.1">
    <property type="nucleotide sequence ID" value="NZ_CP053844.1"/>
</dbReference>
<reference evidence="2 3" key="1">
    <citation type="submission" date="2016-02" db="EMBL/GenBank/DDBJ databases">
        <authorList>
            <consortium name="Pathogen Informatics"/>
        </authorList>
    </citation>
    <scope>NUCLEOTIDE SEQUENCE [LARGE SCALE GENOMIC DNA]</scope>
    <source>
        <strain evidence="2 3">RC20</strain>
    </source>
</reference>
<dbReference type="Gene3D" id="1.10.3480.10">
    <property type="entry name" value="TorD-like"/>
    <property type="match status" value="1"/>
</dbReference>
<proteinExistence type="predicted"/>
<dbReference type="Proteomes" id="UP000069632">
    <property type="component" value="Unassembled WGS sequence"/>
</dbReference>
<dbReference type="Pfam" id="PF02613">
    <property type="entry name" value="Nitrate_red_del"/>
    <property type="match status" value="1"/>
</dbReference>
<dbReference type="InterPro" id="IPR036411">
    <property type="entry name" value="TorD-like_sf"/>
</dbReference>
<accession>A0A128EHH4</accession>
<dbReference type="PANTHER" id="PTHR34227">
    <property type="entry name" value="CHAPERONE PROTEIN YCDY"/>
    <property type="match status" value="1"/>
</dbReference>
<dbReference type="PANTHER" id="PTHR34227:SF1">
    <property type="entry name" value="DIMETHYL SULFOXIDE REDUCTASE CHAPERONE-RELATED"/>
    <property type="match status" value="1"/>
</dbReference>
<protein>
    <submittedName>
        <fullName evidence="2">Ubiquinol cytochrome C oxidoreductase, Rieske 2Fe-2S subunit</fullName>
    </submittedName>
</protein>
<dbReference type="InterPro" id="IPR050289">
    <property type="entry name" value="TorD/DmsD_chaperones"/>
</dbReference>
<evidence type="ECO:0000313" key="2">
    <source>
        <dbReference type="EMBL" id="CZE48429.1"/>
    </source>
</evidence>
<dbReference type="InterPro" id="IPR020945">
    <property type="entry name" value="DMSO/NO3_reduct_chaperone"/>
</dbReference>
<dbReference type="OrthoDB" id="9795302at2"/>
<sequence>MRNLDYETDISNTYDFLRELFFNELKHDSFEKVKIKALNLSLNLQSVDFVRHLLNDINLDEARWEYNRLFIGPKKPPASPFESVYRSKKGLLMREFAYEVREIYANVGLEVQAKDHMPDDFLGFELQYLFYISSLARESLKNEKFSQADELIELRKEFLKEHILVWIYKFIDDIKTHSKEKIWVEFGEFLTSVFELEKKHLGL</sequence>
<dbReference type="EMBL" id="FIZP01000007">
    <property type="protein sequence ID" value="CZE48429.1"/>
    <property type="molecule type" value="Genomic_DNA"/>
</dbReference>
<dbReference type="AlphaFoldDB" id="A0A128EHH4"/>